<organism evidence="5">
    <name type="scientific">Emiliania huxleyi</name>
    <name type="common">Coccolithophore</name>
    <name type="synonym">Pontosphaera huxleyi</name>
    <dbReference type="NCBI Taxonomy" id="2903"/>
    <lineage>
        <taxon>Eukaryota</taxon>
        <taxon>Haptista</taxon>
        <taxon>Haptophyta</taxon>
        <taxon>Prymnesiophyceae</taxon>
        <taxon>Isochrysidales</taxon>
        <taxon>Noelaerhabdaceae</taxon>
        <taxon>Emiliania</taxon>
    </lineage>
</organism>
<comment type="subcellular location">
    <subcellularLocation>
        <location evidence="1">Nucleus</location>
    </subcellularLocation>
</comment>
<name>A0A7S3RWF4_EMIHU</name>
<dbReference type="Pfam" id="PF04802">
    <property type="entry name" value="PP4R3"/>
    <property type="match status" value="1"/>
</dbReference>
<dbReference type="PANTHER" id="PTHR23318">
    <property type="entry name" value="ATP SYNTHASE GAMMA-RELATED"/>
    <property type="match status" value="1"/>
</dbReference>
<dbReference type="InterPro" id="IPR051137">
    <property type="entry name" value="PP4R3-like"/>
</dbReference>
<gene>
    <name evidence="5" type="ORF">EHUX00137_LOCUS9360</name>
</gene>
<accession>A0A7S3RWF4</accession>
<evidence type="ECO:0000256" key="3">
    <source>
        <dbReference type="SAM" id="MobiDB-lite"/>
    </source>
</evidence>
<feature type="region of interest" description="Disordered" evidence="3">
    <location>
        <begin position="437"/>
        <end position="478"/>
    </location>
</feature>
<reference evidence="5" key="1">
    <citation type="submission" date="2021-01" db="EMBL/GenBank/DDBJ databases">
        <authorList>
            <person name="Corre E."/>
            <person name="Pelletier E."/>
            <person name="Niang G."/>
            <person name="Scheremetjew M."/>
            <person name="Finn R."/>
            <person name="Kale V."/>
            <person name="Holt S."/>
            <person name="Cochrane G."/>
            <person name="Meng A."/>
            <person name="Brown T."/>
            <person name="Cohen L."/>
        </authorList>
    </citation>
    <scope>NUCLEOTIDE SEQUENCE</scope>
    <source>
        <strain evidence="5">379</strain>
    </source>
</reference>
<dbReference type="GO" id="GO:0072542">
    <property type="term" value="F:protein phosphatase activator activity"/>
    <property type="evidence" value="ECO:0007669"/>
    <property type="project" value="TreeGrafter"/>
</dbReference>
<evidence type="ECO:0000256" key="1">
    <source>
        <dbReference type="ARBA" id="ARBA00004123"/>
    </source>
</evidence>
<dbReference type="PANTHER" id="PTHR23318:SF0">
    <property type="entry name" value="SERINE_THREONINE-PROTEIN PHOSPHATASE 4 REGULATORY SUBUNIT 3"/>
    <property type="match status" value="1"/>
</dbReference>
<feature type="compositionally biased region" description="Low complexity" evidence="3">
    <location>
        <begin position="449"/>
        <end position="470"/>
    </location>
</feature>
<keyword evidence="2" id="KW-0539">Nucleus</keyword>
<proteinExistence type="predicted"/>
<dbReference type="InterPro" id="IPR006887">
    <property type="entry name" value="P4R3-like_central_dom"/>
</dbReference>
<evidence type="ECO:0000259" key="4">
    <source>
        <dbReference type="Pfam" id="PF04802"/>
    </source>
</evidence>
<dbReference type="AlphaFoldDB" id="A0A7S3RWF4"/>
<dbReference type="GO" id="GO:0005654">
    <property type="term" value="C:nucleoplasm"/>
    <property type="evidence" value="ECO:0007669"/>
    <property type="project" value="TreeGrafter"/>
</dbReference>
<evidence type="ECO:0000256" key="2">
    <source>
        <dbReference type="ARBA" id="ARBA00023242"/>
    </source>
</evidence>
<dbReference type="GO" id="GO:0030289">
    <property type="term" value="C:protein phosphatase 4 complex"/>
    <property type="evidence" value="ECO:0007669"/>
    <property type="project" value="TreeGrafter"/>
</dbReference>
<dbReference type="EMBL" id="HBIR01012781">
    <property type="protein sequence ID" value="CAE0536992.1"/>
    <property type="molecule type" value="Transcribed_RNA"/>
</dbReference>
<evidence type="ECO:0000313" key="5">
    <source>
        <dbReference type="EMBL" id="CAE0536992.1"/>
    </source>
</evidence>
<feature type="domain" description="Serine/threonine-protein phosphatase 4 regulatory subunit 3-like central" evidence="4">
    <location>
        <begin position="187"/>
        <end position="698"/>
    </location>
</feature>
<protein>
    <recommendedName>
        <fullName evidence="4">Serine/threonine-protein phosphatase 4 regulatory subunit 3-like central domain-containing protein</fullName>
    </recommendedName>
</protein>
<sequence>MLADPADAPFFTQAEVLVNTSGTGWSVRGTGRVMWQQVDERQQRLVVAPPLSSPADCHASSLAAVTLPDAAIRFSLPVDTVLHALPIDGDEWAMHFDTAEEASGVWEDIVMLQAAAGVVTTAAGSASGAAVPAPLPDPASEGGLCELERLLGSLLYSDNYSPPEDPPGGSLLSALGIVAESAGGEADDYIASIASAFAAAEASSGEPPAAFGRVASLLLALADAPALRRLMKDDGASFVFGALEHETRALLHVETDAANTAFRARLASPAWPPCPLAWEDEEGLALVQALRRMQLLQDSVLPLLPRLAEHGVADVVSAAAQGNAHAVVAKLQQDEPFLSALLSSLRHHARGGDGAALLQLWSLVRELTALASGLHPIERARVYRRLTSLGLLAAARSTLGAASAPAGAHVRCCDVLSAVCSHDPSLLRSDEVAQLKAGPPEAGLPPAPEQAAAASQADASHLPDASGGTAAPPPPAAAASTSQLLAARLCDTADEGVARQAAELLGALLDPSSMEEAEAPFLAAAYAPGGCVSSLILHLGHLARAGPAPEAAQLPHSPLPAAAAAPVLLELLASLLGAHGERGLLVATSPQLWRSLSGLLEQPGRVLRCSVARFVRVLLAEAAEAAHADGVAPLVGRLVCLVAADRGGGGGVRDSLANSAVLSLLDSLLAASSEPGARHSALLSHLASDQRSELESLAAEAIAPADALLRAHASPVPPPSLLGARGGAAGSEPEAAGALRRGPSLLRDSLEIDGGGTAPFLRAMQQARRHAEPTTGGIEKLCLA</sequence>